<accession>A0ABN7Y905</accession>
<comment type="caution">
    <text evidence="1">The sequence shown here is derived from an EMBL/GenBank/DDBJ whole genome shotgun (WGS) entry which is preliminary data.</text>
</comment>
<proteinExistence type="predicted"/>
<evidence type="ECO:0000313" key="2">
    <source>
        <dbReference type="Proteomes" id="UP000701702"/>
    </source>
</evidence>
<organism evidence="1 2">
    <name type="scientific">Cupriavidus pinatubonensis</name>
    <dbReference type="NCBI Taxonomy" id="248026"/>
    <lineage>
        <taxon>Bacteria</taxon>
        <taxon>Pseudomonadati</taxon>
        <taxon>Pseudomonadota</taxon>
        <taxon>Betaproteobacteria</taxon>
        <taxon>Burkholderiales</taxon>
        <taxon>Burkholderiaceae</taxon>
        <taxon>Cupriavidus</taxon>
    </lineage>
</organism>
<keyword evidence="2" id="KW-1185">Reference proteome</keyword>
<name>A0ABN7Y905_9BURK</name>
<gene>
    <name evidence="1" type="ORF">LMG23994_01709</name>
</gene>
<protein>
    <submittedName>
        <fullName evidence="1">Uncharacterized protein</fullName>
    </submittedName>
</protein>
<dbReference type="EMBL" id="CAJZAF010000007">
    <property type="protein sequence ID" value="CAG9169879.1"/>
    <property type="molecule type" value="Genomic_DNA"/>
</dbReference>
<dbReference type="Proteomes" id="UP000701702">
    <property type="component" value="Unassembled WGS sequence"/>
</dbReference>
<evidence type="ECO:0000313" key="1">
    <source>
        <dbReference type="EMBL" id="CAG9169879.1"/>
    </source>
</evidence>
<reference evidence="1 2" key="1">
    <citation type="submission" date="2021-08" db="EMBL/GenBank/DDBJ databases">
        <authorList>
            <person name="Peeters C."/>
        </authorList>
    </citation>
    <scope>NUCLEOTIDE SEQUENCE [LARGE SCALE GENOMIC DNA]</scope>
    <source>
        <strain evidence="1 2">LMG 23994</strain>
    </source>
</reference>
<sequence length="47" mass="4808">MANHAATGLAQRLGEIVGDVADGHADMQMPVALQALPHAGGERPFDA</sequence>